<dbReference type="CDD" id="cd04496">
    <property type="entry name" value="SSB_OBF"/>
    <property type="match status" value="1"/>
</dbReference>
<dbReference type="NCBIfam" id="TIGR00621">
    <property type="entry name" value="ssb"/>
    <property type="match status" value="1"/>
</dbReference>
<dbReference type="Pfam" id="PF00436">
    <property type="entry name" value="SSB"/>
    <property type="match status" value="1"/>
</dbReference>
<evidence type="ECO:0000313" key="6">
    <source>
        <dbReference type="Proteomes" id="UP000294853"/>
    </source>
</evidence>
<gene>
    <name evidence="5" type="ORF">EXE58_01860</name>
</gene>
<dbReference type="GO" id="GO:0003697">
    <property type="term" value="F:single-stranded DNA binding"/>
    <property type="evidence" value="ECO:0007669"/>
    <property type="project" value="InterPro"/>
</dbReference>
<dbReference type="PANTHER" id="PTHR10302:SF0">
    <property type="entry name" value="SINGLE-STRANDED DNA-BINDING PROTEIN, MITOCHONDRIAL"/>
    <property type="match status" value="1"/>
</dbReference>
<dbReference type="KEGG" id="nsn:EXE58_01860"/>
<dbReference type="PROSITE" id="PS50935">
    <property type="entry name" value="SSB"/>
    <property type="match status" value="1"/>
</dbReference>
<evidence type="ECO:0000256" key="2">
    <source>
        <dbReference type="PIRNR" id="PIRNR002070"/>
    </source>
</evidence>
<sequence length="154" mass="16621">MEEELTMNETQITFAGRVGGDITLREVSGDRHVASFRVATQPRRLRDGEWTSGPTTWHTVKAWNKLALHVAESLHSGDPVLVHGRLSVDVWERDGTSMTSYEVVATAVGHDLSHGTSAFAKHVRHESAGAQESPQIRSTATLAPAAGPDTTQAA</sequence>
<evidence type="ECO:0000256" key="4">
    <source>
        <dbReference type="SAM" id="MobiDB-lite"/>
    </source>
</evidence>
<dbReference type="InterPro" id="IPR012340">
    <property type="entry name" value="NA-bd_OB-fold"/>
</dbReference>
<dbReference type="InterPro" id="IPR000424">
    <property type="entry name" value="Primosome_PriB/ssb"/>
</dbReference>
<dbReference type="Gene3D" id="2.40.50.140">
    <property type="entry name" value="Nucleic acid-binding proteins"/>
    <property type="match status" value="1"/>
</dbReference>
<dbReference type="InterPro" id="IPR011344">
    <property type="entry name" value="ssDNA-bd"/>
</dbReference>
<dbReference type="PANTHER" id="PTHR10302">
    <property type="entry name" value="SINGLE-STRANDED DNA-BINDING PROTEIN"/>
    <property type="match status" value="1"/>
</dbReference>
<evidence type="ECO:0000256" key="1">
    <source>
        <dbReference type="ARBA" id="ARBA00023125"/>
    </source>
</evidence>
<proteinExistence type="predicted"/>
<keyword evidence="6" id="KW-1185">Reference proteome</keyword>
<reference evidence="5 6" key="1">
    <citation type="submission" date="2019-03" db="EMBL/GenBank/DDBJ databases">
        <title>Three New Species of Nocardioides, Nocardioides euryhalodurans sp. nov., Nocardioides seonyuensis sp. nov. and Nocardioides eburneoflavus sp. nov. Iolated from Soil.</title>
        <authorList>
            <person name="Roh S.G."/>
            <person name="Lee C."/>
            <person name="Kim M.-K."/>
            <person name="Kim S.B."/>
        </authorList>
    </citation>
    <scope>NUCLEOTIDE SEQUENCE [LARGE SCALE GENOMIC DNA]</scope>
    <source>
        <strain evidence="5 6">MMS17-SY207-3</strain>
    </source>
</reference>
<protein>
    <recommendedName>
        <fullName evidence="2 3">Single-stranded DNA-binding protein</fullName>
    </recommendedName>
</protein>
<name>A0A4P7ICL3_9ACTN</name>
<dbReference type="SUPFAM" id="SSF50249">
    <property type="entry name" value="Nucleic acid-binding proteins"/>
    <property type="match status" value="1"/>
</dbReference>
<dbReference type="EMBL" id="CP038436">
    <property type="protein sequence ID" value="QBX54340.1"/>
    <property type="molecule type" value="Genomic_DNA"/>
</dbReference>
<feature type="region of interest" description="Disordered" evidence="4">
    <location>
        <begin position="124"/>
        <end position="154"/>
    </location>
</feature>
<keyword evidence="1 2" id="KW-0238">DNA-binding</keyword>
<dbReference type="PIRSF" id="PIRSF002070">
    <property type="entry name" value="SSB"/>
    <property type="match status" value="1"/>
</dbReference>
<dbReference type="GO" id="GO:0006260">
    <property type="term" value="P:DNA replication"/>
    <property type="evidence" value="ECO:0007669"/>
    <property type="project" value="InterPro"/>
</dbReference>
<dbReference type="GO" id="GO:0009295">
    <property type="term" value="C:nucleoid"/>
    <property type="evidence" value="ECO:0007669"/>
    <property type="project" value="TreeGrafter"/>
</dbReference>
<dbReference type="Proteomes" id="UP000294853">
    <property type="component" value="Chromosome"/>
</dbReference>
<feature type="compositionally biased region" description="Polar residues" evidence="4">
    <location>
        <begin position="130"/>
        <end position="141"/>
    </location>
</feature>
<accession>A0A4P7ICL3</accession>
<evidence type="ECO:0000313" key="5">
    <source>
        <dbReference type="EMBL" id="QBX54340.1"/>
    </source>
</evidence>
<evidence type="ECO:0000256" key="3">
    <source>
        <dbReference type="RuleBase" id="RU000524"/>
    </source>
</evidence>
<organism evidence="5 6">
    <name type="scientific">Nocardioides seonyuensis</name>
    <dbReference type="NCBI Taxonomy" id="2518371"/>
    <lineage>
        <taxon>Bacteria</taxon>
        <taxon>Bacillati</taxon>
        <taxon>Actinomycetota</taxon>
        <taxon>Actinomycetes</taxon>
        <taxon>Propionibacteriales</taxon>
        <taxon>Nocardioidaceae</taxon>
        <taxon>Nocardioides</taxon>
    </lineage>
</organism>
<dbReference type="OrthoDB" id="4427276at2"/>
<dbReference type="AlphaFoldDB" id="A0A4P7ICL3"/>